<protein>
    <submittedName>
        <fullName evidence="2">Cysteine repeat modular protein, putative</fullName>
    </submittedName>
</protein>
<evidence type="ECO:0000313" key="3">
    <source>
        <dbReference type="Proteomes" id="UP000030744"/>
    </source>
</evidence>
<evidence type="ECO:0000256" key="1">
    <source>
        <dbReference type="SAM" id="MobiDB-lite"/>
    </source>
</evidence>
<name>U6K8U0_9EIME</name>
<reference evidence="2" key="1">
    <citation type="submission" date="2013-10" db="EMBL/GenBank/DDBJ databases">
        <title>Genomic analysis of the causative agents of coccidiosis in chickens.</title>
        <authorList>
            <person name="Reid A.J."/>
            <person name="Blake D."/>
            <person name="Billington K."/>
            <person name="Browne H."/>
            <person name="Dunn M."/>
            <person name="Hung S."/>
            <person name="Kawahara F."/>
            <person name="Miranda-Saavedra D."/>
            <person name="Mourier T."/>
            <person name="Nagra H."/>
            <person name="Otto T.D."/>
            <person name="Rawlings N."/>
            <person name="Sanchez A."/>
            <person name="Sanders M."/>
            <person name="Subramaniam C."/>
            <person name="Tay Y."/>
            <person name="Dear P."/>
            <person name="Doerig C."/>
            <person name="Gruber A."/>
            <person name="Parkinson J."/>
            <person name="Shirley M."/>
            <person name="Wan K.L."/>
            <person name="Berriman M."/>
            <person name="Tomley F."/>
            <person name="Pain A."/>
        </authorList>
    </citation>
    <scope>NUCLEOTIDE SEQUENCE [LARGE SCALE GENOMIC DNA]</scope>
    <source>
        <strain evidence="2">Houghton</strain>
    </source>
</reference>
<dbReference type="EMBL" id="HG684358">
    <property type="protein sequence ID" value="CDJ32637.1"/>
    <property type="molecule type" value="Genomic_DNA"/>
</dbReference>
<evidence type="ECO:0000313" key="2">
    <source>
        <dbReference type="EMBL" id="CDJ32637.1"/>
    </source>
</evidence>
<accession>U6K8U0</accession>
<organism evidence="2 3">
    <name type="scientific">Eimeria mitis</name>
    <dbReference type="NCBI Taxonomy" id="44415"/>
    <lineage>
        <taxon>Eukaryota</taxon>
        <taxon>Sar</taxon>
        <taxon>Alveolata</taxon>
        <taxon>Apicomplexa</taxon>
        <taxon>Conoidasida</taxon>
        <taxon>Coccidia</taxon>
        <taxon>Eucoccidiorida</taxon>
        <taxon>Eimeriorina</taxon>
        <taxon>Eimeriidae</taxon>
        <taxon>Eimeria</taxon>
    </lineage>
</organism>
<dbReference type="AlphaFoldDB" id="U6K8U0"/>
<feature type="region of interest" description="Disordered" evidence="1">
    <location>
        <begin position="441"/>
        <end position="476"/>
    </location>
</feature>
<gene>
    <name evidence="2" type="ORF">EMH_0076650</name>
</gene>
<sequence length="745" mass="80345">MPLHPLLPPNTYLSASASNCPSISSCVLLALCFPIGFSAFSCLYLGLLCTKQQTHEGTCEGASDPYTCLLEHRSERWFPQVYREHCIFTRPSLQQPDFERSSCSENCLRRGMFAWLSLLHRGDLSWDSFLEKIPRSCTFKSTGLESDLGSLRAQTRLSDSLALAALGKARLERYYIIHRRLINEEASSGHHEESTIVPGEYWEGLEAGEKRGWVVTNTFYAPADEQEVLPLVQRLTGRSTGEAICLFREPHEHEHQDGLKARFGMLPGRSCTGSIGVLYVLALESHPPSGVLGASLGFDLCVSHRVLREEVVAEDTAVEELRLRTRVTIGTPCGVVQGLEKGLWDAGFYAARYPQARGVEGLPTGGECPWKGALQLGTKCFLTTNQSGQSPLVVNGVGAAGRRKEEGCPDAALTSPDKLGNRFSAIVAACPAARTWPPWKPISNAHSRPARRGPPVCGRGVATPPSRLSAPSGSGQKDHPFPLGFLGVMRFCGAGKILAGPWPLQPQINIRHDSRLKDLKDGVYEVCYCSPVQVGDSAVSCVEGDEFRFLRALLQLSSGDARTRRVSLSKKARLPVTDIVGPPYMPLKPLPGAAAAPTAPGAASSLGVWLEALPSEIGTEFVFCKVGADRRIDGSCRFILHSSGATEKTVALSIVAVGEETGDSATLCTQPGVTLAVEVKGEAEVEVPSFLPTNFKHAICGNGSLLGTLIASAKVTHGRLAAASGEWTTLCLFLSLARRRYRLTG</sequence>
<dbReference type="RefSeq" id="XP_013355201.1">
    <property type="nucleotide sequence ID" value="XM_013499747.1"/>
</dbReference>
<dbReference type="Proteomes" id="UP000030744">
    <property type="component" value="Unassembled WGS sequence"/>
</dbReference>
<reference evidence="2" key="2">
    <citation type="submission" date="2013-10" db="EMBL/GenBank/DDBJ databases">
        <authorList>
            <person name="Aslett M."/>
        </authorList>
    </citation>
    <scope>NUCLEOTIDE SEQUENCE [LARGE SCALE GENOMIC DNA]</scope>
    <source>
        <strain evidence="2">Houghton</strain>
    </source>
</reference>
<keyword evidence="3" id="KW-1185">Reference proteome</keyword>
<dbReference type="OrthoDB" id="10598403at2759"/>
<dbReference type="GeneID" id="25382119"/>
<proteinExistence type="predicted"/>
<dbReference type="VEuPathDB" id="ToxoDB:EMH_0076650"/>